<feature type="domain" description="Amidohydrolase-related" evidence="2">
    <location>
        <begin position="51"/>
        <end position="374"/>
    </location>
</feature>
<dbReference type="Gene3D" id="3.20.20.140">
    <property type="entry name" value="Metal-dependent hydrolases"/>
    <property type="match status" value="1"/>
</dbReference>
<dbReference type="SUPFAM" id="SSF51556">
    <property type="entry name" value="Metallo-dependent hydrolases"/>
    <property type="match status" value="1"/>
</dbReference>
<proteinExistence type="predicted"/>
<comment type="caution">
    <text evidence="3">The sequence shown here is derived from an EMBL/GenBank/DDBJ whole genome shotgun (WGS) entry which is preliminary data.</text>
</comment>
<reference evidence="3 4" key="1">
    <citation type="submission" date="2020-10" db="EMBL/GenBank/DDBJ databases">
        <title>Connecting structure to function with the recovery of over 1000 high-quality activated sludge metagenome-assembled genomes encoding full-length rRNA genes using long-read sequencing.</title>
        <authorList>
            <person name="Singleton C.M."/>
            <person name="Petriglieri F."/>
            <person name="Kristensen J.M."/>
            <person name="Kirkegaard R.H."/>
            <person name="Michaelsen T.Y."/>
            <person name="Andersen M.H."/>
            <person name="Karst S.M."/>
            <person name="Dueholm M.S."/>
            <person name="Nielsen P.H."/>
            <person name="Albertsen M."/>
        </authorList>
    </citation>
    <scope>NUCLEOTIDE SEQUENCE [LARGE SCALE GENOMIC DNA]</scope>
    <source>
        <strain evidence="3">Ribe_18-Q3-R11-54_MAXAC.273</strain>
    </source>
</reference>
<protein>
    <submittedName>
        <fullName evidence="3">Amidohydrolase family protein</fullName>
    </submittedName>
</protein>
<dbReference type="EMBL" id="JADKGY010000032">
    <property type="protein sequence ID" value="MBK9984954.1"/>
    <property type="molecule type" value="Genomic_DNA"/>
</dbReference>
<accession>A0A9D7XPW1</accession>
<evidence type="ECO:0000313" key="3">
    <source>
        <dbReference type="EMBL" id="MBK9984954.1"/>
    </source>
</evidence>
<dbReference type="PANTHER" id="PTHR43794:SF11">
    <property type="entry name" value="AMIDOHYDROLASE-RELATED DOMAIN-CONTAINING PROTEIN"/>
    <property type="match status" value="1"/>
</dbReference>
<dbReference type="GO" id="GO:0016810">
    <property type="term" value="F:hydrolase activity, acting on carbon-nitrogen (but not peptide) bonds"/>
    <property type="evidence" value="ECO:0007669"/>
    <property type="project" value="InterPro"/>
</dbReference>
<evidence type="ECO:0000259" key="2">
    <source>
        <dbReference type="Pfam" id="PF01979"/>
    </source>
</evidence>
<organism evidence="3 4">
    <name type="scientific">Candidatus Opimibacter skivensis</name>
    <dbReference type="NCBI Taxonomy" id="2982028"/>
    <lineage>
        <taxon>Bacteria</taxon>
        <taxon>Pseudomonadati</taxon>
        <taxon>Bacteroidota</taxon>
        <taxon>Saprospiria</taxon>
        <taxon>Saprospirales</taxon>
        <taxon>Saprospiraceae</taxon>
        <taxon>Candidatus Opimibacter</taxon>
    </lineage>
</organism>
<dbReference type="InterPro" id="IPR032466">
    <property type="entry name" value="Metal_Hydrolase"/>
</dbReference>
<dbReference type="AlphaFoldDB" id="A0A9D7XPW1"/>
<dbReference type="Pfam" id="PF01979">
    <property type="entry name" value="Amidohydro_1"/>
    <property type="match status" value="1"/>
</dbReference>
<evidence type="ECO:0000256" key="1">
    <source>
        <dbReference type="ARBA" id="ARBA00022801"/>
    </source>
</evidence>
<dbReference type="PANTHER" id="PTHR43794">
    <property type="entry name" value="AMINOHYDROLASE SSNA-RELATED"/>
    <property type="match status" value="1"/>
</dbReference>
<keyword evidence="1" id="KW-0378">Hydrolase</keyword>
<evidence type="ECO:0000313" key="4">
    <source>
        <dbReference type="Proteomes" id="UP000808337"/>
    </source>
</evidence>
<dbReference type="InterPro" id="IPR011059">
    <property type="entry name" value="Metal-dep_hydrolase_composite"/>
</dbReference>
<dbReference type="InterPro" id="IPR050287">
    <property type="entry name" value="MTA/SAH_deaminase"/>
</dbReference>
<dbReference type="SUPFAM" id="SSF51338">
    <property type="entry name" value="Composite domain of metallo-dependent hydrolases"/>
    <property type="match status" value="1"/>
</dbReference>
<name>A0A9D7XPW1_9BACT</name>
<sequence length="390" mass="44134">MSPRYITADWIYPVTSPRIFQGVIVIEGERITGITSRDLIDTDLLEYHKGILIPGFINSHCHLELSHLKGRIPTGTGLLEFIKGVVSLREVSQDEIDAAIEEADAYMWSKGIQAVGDICNKPDTFSVKRRSKIKYYNFVEMFDFLQESRTDELTRGYKDAFALAPEPKSAVPHAPYSVSPGLFAQINQLNSGKVTVSIHNQELKAEEDLFVSGGGDFYSFYSRFGMNLDHFQHTGQSSIYYGLKHMDPEHRTLFVHNTLTLQKEVEDAHEWNSNVFWATCANANLYIENKLPDYFAFINTGALMTIGTDSLSSNWQLSILEEMKTITKYQSRILFDTLLQWATINGARALGMDDQLGSLEIGKQPGIILLNYNPDEDNLADQKVEVRRLI</sequence>
<dbReference type="InterPro" id="IPR006680">
    <property type="entry name" value="Amidohydro-rel"/>
</dbReference>
<gene>
    <name evidence="3" type="ORF">IPP15_21755</name>
</gene>
<dbReference type="Proteomes" id="UP000808337">
    <property type="component" value="Unassembled WGS sequence"/>
</dbReference>